<gene>
    <name evidence="9" type="ORF">GCM10010992_06810</name>
</gene>
<dbReference type="PANTHER" id="PTHR30026:SF20">
    <property type="entry name" value="OUTER MEMBRANE PROTEIN TOLC"/>
    <property type="match status" value="1"/>
</dbReference>
<dbReference type="InterPro" id="IPR051906">
    <property type="entry name" value="TolC-like"/>
</dbReference>
<organism evidence="9 10">
    <name type="scientific">Cloacibacterium rupense</name>
    <dbReference type="NCBI Taxonomy" id="517423"/>
    <lineage>
        <taxon>Bacteria</taxon>
        <taxon>Pseudomonadati</taxon>
        <taxon>Bacteroidota</taxon>
        <taxon>Flavobacteriia</taxon>
        <taxon>Flavobacteriales</taxon>
        <taxon>Weeksellaceae</taxon>
    </lineage>
</organism>
<sequence>MMISSFLQAQDSLLLSKNEFLNIVKNYHPVLKRYQLQNKIAQAEITKARGNFDPVLSAKLGEKDIDNTLYYNQKNIELGIPTWYGIEVNGGYNYLTGEKLNENDTKGGLYNYGVTIPLAKNLWYDKRRAALDQAKLAEKMTRAEQIILSNELLLDAENTYWEWVKNYEVLKLQRKNVELNKKRFEFIKKTFSYGERAAIDTVEAESQLQNFQIQEKEAYLNFVKSTQDLQWYLWQDNLEFYEIKAPIFPSEKMNSEITNDYLFLAQKLNKDNLINSQFLKYYAFKNNILESEKKLKWQSFLPKIDFSYQFFNKENKNAQMLPLFDNNFQYGLKLEIPVFLRGARADYEQAKLKLLQNQQDIKVKENELMVKTATYQQEVENYNEQISLAEQNLNNYEKLLKAEETRFENGESSIFLINSRENKKIDAQEKLINLKAKVIKSYNKLKWMSESIEQ</sequence>
<comment type="similarity">
    <text evidence="2">Belongs to the outer membrane factor (OMF) (TC 1.B.17) family.</text>
</comment>
<keyword evidence="5" id="KW-0812">Transmembrane</keyword>
<protein>
    <submittedName>
        <fullName evidence="9">Transporter</fullName>
    </submittedName>
</protein>
<keyword evidence="6" id="KW-0472">Membrane</keyword>
<keyword evidence="8" id="KW-0175">Coiled coil</keyword>
<comment type="subcellular location">
    <subcellularLocation>
        <location evidence="1">Cell outer membrane</location>
    </subcellularLocation>
</comment>
<evidence type="ECO:0000313" key="10">
    <source>
        <dbReference type="Proteomes" id="UP000620064"/>
    </source>
</evidence>
<dbReference type="SUPFAM" id="SSF56954">
    <property type="entry name" value="Outer membrane efflux proteins (OEP)"/>
    <property type="match status" value="1"/>
</dbReference>
<evidence type="ECO:0000256" key="3">
    <source>
        <dbReference type="ARBA" id="ARBA00022448"/>
    </source>
</evidence>
<name>A0ABQ2NGP7_9FLAO</name>
<proteinExistence type="inferred from homology"/>
<dbReference type="Proteomes" id="UP000620064">
    <property type="component" value="Unassembled WGS sequence"/>
</dbReference>
<keyword evidence="3" id="KW-0813">Transport</keyword>
<keyword evidence="7" id="KW-0998">Cell outer membrane</keyword>
<keyword evidence="4" id="KW-1134">Transmembrane beta strand</keyword>
<reference evidence="10" key="1">
    <citation type="journal article" date="2019" name="Int. J. Syst. Evol. Microbiol.">
        <title>The Global Catalogue of Microorganisms (GCM) 10K type strain sequencing project: providing services to taxonomists for standard genome sequencing and annotation.</title>
        <authorList>
            <consortium name="The Broad Institute Genomics Platform"/>
            <consortium name="The Broad Institute Genome Sequencing Center for Infectious Disease"/>
            <person name="Wu L."/>
            <person name="Ma J."/>
        </authorList>
    </citation>
    <scope>NUCLEOTIDE SEQUENCE [LARGE SCALE GENOMIC DNA]</scope>
    <source>
        <strain evidence="10">CGMCC 1.7656</strain>
    </source>
</reference>
<dbReference type="EMBL" id="BMLV01000001">
    <property type="protein sequence ID" value="GGP02436.1"/>
    <property type="molecule type" value="Genomic_DNA"/>
</dbReference>
<dbReference type="PANTHER" id="PTHR30026">
    <property type="entry name" value="OUTER MEMBRANE PROTEIN TOLC"/>
    <property type="match status" value="1"/>
</dbReference>
<dbReference type="Gene3D" id="1.20.1600.10">
    <property type="entry name" value="Outer membrane efflux proteins (OEP)"/>
    <property type="match status" value="1"/>
</dbReference>
<evidence type="ECO:0000256" key="5">
    <source>
        <dbReference type="ARBA" id="ARBA00022692"/>
    </source>
</evidence>
<evidence type="ECO:0000313" key="9">
    <source>
        <dbReference type="EMBL" id="GGP02436.1"/>
    </source>
</evidence>
<dbReference type="InterPro" id="IPR003423">
    <property type="entry name" value="OMP_efflux"/>
</dbReference>
<accession>A0ABQ2NGP7</accession>
<evidence type="ECO:0000256" key="7">
    <source>
        <dbReference type="ARBA" id="ARBA00023237"/>
    </source>
</evidence>
<evidence type="ECO:0000256" key="2">
    <source>
        <dbReference type="ARBA" id="ARBA00007613"/>
    </source>
</evidence>
<evidence type="ECO:0000256" key="8">
    <source>
        <dbReference type="SAM" id="Coils"/>
    </source>
</evidence>
<dbReference type="Pfam" id="PF02321">
    <property type="entry name" value="OEP"/>
    <property type="match status" value="1"/>
</dbReference>
<feature type="coiled-coil region" evidence="8">
    <location>
        <begin position="347"/>
        <end position="437"/>
    </location>
</feature>
<evidence type="ECO:0000256" key="4">
    <source>
        <dbReference type="ARBA" id="ARBA00022452"/>
    </source>
</evidence>
<comment type="caution">
    <text evidence="9">The sequence shown here is derived from an EMBL/GenBank/DDBJ whole genome shotgun (WGS) entry which is preliminary data.</text>
</comment>
<evidence type="ECO:0000256" key="1">
    <source>
        <dbReference type="ARBA" id="ARBA00004442"/>
    </source>
</evidence>
<evidence type="ECO:0000256" key="6">
    <source>
        <dbReference type="ARBA" id="ARBA00023136"/>
    </source>
</evidence>
<keyword evidence="10" id="KW-1185">Reference proteome</keyword>